<dbReference type="EMBL" id="BMOR01000016">
    <property type="protein sequence ID" value="GGN42779.1"/>
    <property type="molecule type" value="Genomic_DNA"/>
</dbReference>
<evidence type="ECO:0000313" key="1">
    <source>
        <dbReference type="EMBL" id="GGN42779.1"/>
    </source>
</evidence>
<gene>
    <name evidence="1" type="ORF">GCM10010842_29550</name>
</gene>
<reference evidence="2" key="1">
    <citation type="journal article" date="2019" name="Int. J. Syst. Evol. Microbiol.">
        <title>The Global Catalogue of Microorganisms (GCM) 10K type strain sequencing project: providing services to taxonomists for standard genome sequencing and annotation.</title>
        <authorList>
            <consortium name="The Broad Institute Genomics Platform"/>
            <consortium name="The Broad Institute Genome Sequencing Center for Infectious Disease"/>
            <person name="Wu L."/>
            <person name="Ma J."/>
        </authorList>
    </citation>
    <scope>NUCLEOTIDE SEQUENCE [LARGE SCALE GENOMIC DNA]</scope>
    <source>
        <strain evidence="2">JCM 16918</strain>
    </source>
</reference>
<dbReference type="Proteomes" id="UP000645517">
    <property type="component" value="Unassembled WGS sequence"/>
</dbReference>
<dbReference type="RefSeq" id="WP_189058115.1">
    <property type="nucleotide sequence ID" value="NZ_BMOR01000016.1"/>
</dbReference>
<sequence length="145" mass="15151">MPTYPVTIEVEERTLLTYTREIEAAHPDAACAAGLALLDQDELGDPREEALGRDFSTATASIAGQAEATATPAAAQTDDAPLRIVIHVQGGAVQSVIAPSPVEYVLVDFDHDAPEHVTPHGDAAHLSVHAATVDAAEVHAYPAQP</sequence>
<organism evidence="1 2">
    <name type="scientific">Deinococcus daejeonensis</name>
    <dbReference type="NCBI Taxonomy" id="1007098"/>
    <lineage>
        <taxon>Bacteria</taxon>
        <taxon>Thermotogati</taxon>
        <taxon>Deinococcota</taxon>
        <taxon>Deinococci</taxon>
        <taxon>Deinococcales</taxon>
        <taxon>Deinococcaceae</taxon>
        <taxon>Deinococcus</taxon>
    </lineage>
</organism>
<name>A0ABQ2J9U1_9DEIO</name>
<protein>
    <submittedName>
        <fullName evidence="1">Uncharacterized protein</fullName>
    </submittedName>
</protein>
<keyword evidence="2" id="KW-1185">Reference proteome</keyword>
<comment type="caution">
    <text evidence="1">The sequence shown here is derived from an EMBL/GenBank/DDBJ whole genome shotgun (WGS) entry which is preliminary data.</text>
</comment>
<evidence type="ECO:0000313" key="2">
    <source>
        <dbReference type="Proteomes" id="UP000645517"/>
    </source>
</evidence>
<proteinExistence type="predicted"/>
<accession>A0ABQ2J9U1</accession>